<evidence type="ECO:0000313" key="2">
    <source>
        <dbReference type="Proteomes" id="UP000664144"/>
    </source>
</evidence>
<keyword evidence="2" id="KW-1185">Reference proteome</keyword>
<dbReference type="AlphaFoldDB" id="A0A939ERX1"/>
<comment type="caution">
    <text evidence="1">The sequence shown here is derived from an EMBL/GenBank/DDBJ whole genome shotgun (WGS) entry which is preliminary data.</text>
</comment>
<evidence type="ECO:0000313" key="1">
    <source>
        <dbReference type="EMBL" id="MBO0356343.1"/>
    </source>
</evidence>
<sequence length="180" mass="19933">MSDYSISLVPRQSTYLNPEAKTTEILKWLVAIDVVKPTISDCILGSEGGYAVSEGAKLIVANPTRLPFNLRNNGLEISTNRSVFDARGNGLDELICPLCVKDISGFAYEFLAPWATGKTDSITCPQCGIGSDIHSFEFIPTWGFSNLGFTFWSWPQFTDAFLTDFEYRLGCQVDVVCQHL</sequence>
<gene>
    <name evidence="1" type="ORF">J0X19_00160</name>
</gene>
<accession>A0A939ERX1</accession>
<dbReference type="Proteomes" id="UP000664144">
    <property type="component" value="Unassembled WGS sequence"/>
</dbReference>
<evidence type="ECO:0008006" key="3">
    <source>
        <dbReference type="Google" id="ProtNLM"/>
    </source>
</evidence>
<organism evidence="1 2">
    <name type="scientific">Hymenobacter telluris</name>
    <dbReference type="NCBI Taxonomy" id="2816474"/>
    <lineage>
        <taxon>Bacteria</taxon>
        <taxon>Pseudomonadati</taxon>
        <taxon>Bacteroidota</taxon>
        <taxon>Cytophagia</taxon>
        <taxon>Cytophagales</taxon>
        <taxon>Hymenobacteraceae</taxon>
        <taxon>Hymenobacter</taxon>
    </lineage>
</organism>
<dbReference type="EMBL" id="JAFLQZ010000001">
    <property type="protein sequence ID" value="MBO0356343.1"/>
    <property type="molecule type" value="Genomic_DNA"/>
</dbReference>
<dbReference type="RefSeq" id="WP_206979860.1">
    <property type="nucleotide sequence ID" value="NZ_JAFLQZ010000001.1"/>
</dbReference>
<protein>
    <recommendedName>
        <fullName evidence="3">Sugar ABC transporter ATPase</fullName>
    </recommendedName>
</protein>
<name>A0A939ERX1_9BACT</name>
<reference evidence="1" key="1">
    <citation type="submission" date="2021-03" db="EMBL/GenBank/DDBJ databases">
        <authorList>
            <person name="Kim M.K."/>
        </authorList>
    </citation>
    <scope>NUCLEOTIDE SEQUENCE</scope>
    <source>
        <strain evidence="1">BT186</strain>
    </source>
</reference>
<proteinExistence type="predicted"/>